<dbReference type="InterPro" id="IPR015422">
    <property type="entry name" value="PyrdxlP-dep_Trfase_small"/>
</dbReference>
<name>A0ABT3CVU4_9BACT</name>
<dbReference type="CDD" id="cd00616">
    <property type="entry name" value="AHBA_syn"/>
    <property type="match status" value="1"/>
</dbReference>
<gene>
    <name evidence="4" type="ORF">N7U62_13605</name>
</gene>
<evidence type="ECO:0000313" key="4">
    <source>
        <dbReference type="EMBL" id="MCV9387712.1"/>
    </source>
</evidence>
<dbReference type="PIRSF" id="PIRSF000390">
    <property type="entry name" value="PLP_StrS"/>
    <property type="match status" value="1"/>
</dbReference>
<evidence type="ECO:0000256" key="1">
    <source>
        <dbReference type="ARBA" id="ARBA00022898"/>
    </source>
</evidence>
<accession>A0ABT3CVU4</accession>
<dbReference type="GO" id="GO:0008483">
    <property type="term" value="F:transaminase activity"/>
    <property type="evidence" value="ECO:0007669"/>
    <property type="project" value="UniProtKB-KW"/>
</dbReference>
<dbReference type="PANTHER" id="PTHR30244:SF36">
    <property type="entry name" value="3-OXO-GLUCOSE-6-PHOSPHATE:GLUTAMATE AMINOTRANSFERASE"/>
    <property type="match status" value="1"/>
</dbReference>
<dbReference type="SUPFAM" id="SSF53383">
    <property type="entry name" value="PLP-dependent transferases"/>
    <property type="match status" value="1"/>
</dbReference>
<dbReference type="Proteomes" id="UP001300692">
    <property type="component" value="Unassembled WGS sequence"/>
</dbReference>
<comment type="similarity">
    <text evidence="2 3">Belongs to the DegT/DnrJ/EryC1 family.</text>
</comment>
<dbReference type="InterPro" id="IPR015424">
    <property type="entry name" value="PyrdxlP-dep_Trfase"/>
</dbReference>
<keyword evidence="4" id="KW-0808">Transferase</keyword>
<keyword evidence="4" id="KW-0032">Aminotransferase</keyword>
<sequence>MEVPFFDLTRQHAAIENELFSVMEAVMNSGQFLNGTYLSQFEDSWSQYLGVEHTVGVANGTDAIYLTLKALGIGSGDEVITTAVSWVSTASAIVNAGAKPVFVDVDESGLMNLDLIEHMVSSKTKALLVVHLYGQMVNVVKAKAICDRLGIMLIEDAAQAHGASFDGVSPGQLSSAATYSFYPTKNLGAIGDAGAVVSRDRELATEIRKLANQGGVSKKNIERIGITSRLDELQAAILCAKLKYLFRWNERRVEIARSYNDILKQCAGISFLKNYSASHHVYHQYVILSSNRDEFISYLSENGVGVDVHYSQPLPELPMFHVEGNSFPVAKKITQEVVSLPIFPELRKVEIEHICRVIGHFLDKTRSPTVD</sequence>
<evidence type="ECO:0000256" key="3">
    <source>
        <dbReference type="RuleBase" id="RU004508"/>
    </source>
</evidence>
<evidence type="ECO:0000256" key="2">
    <source>
        <dbReference type="ARBA" id="ARBA00037999"/>
    </source>
</evidence>
<dbReference type="EMBL" id="JAOYOD010000001">
    <property type="protein sequence ID" value="MCV9387712.1"/>
    <property type="molecule type" value="Genomic_DNA"/>
</dbReference>
<protein>
    <submittedName>
        <fullName evidence="4">DegT/DnrJ/EryC1/StrS family aminotransferase</fullName>
    </submittedName>
</protein>
<comment type="caution">
    <text evidence="4">The sequence shown here is derived from an EMBL/GenBank/DDBJ whole genome shotgun (WGS) entry which is preliminary data.</text>
</comment>
<dbReference type="PANTHER" id="PTHR30244">
    <property type="entry name" value="TRANSAMINASE"/>
    <property type="match status" value="1"/>
</dbReference>
<dbReference type="RefSeq" id="WP_264138532.1">
    <property type="nucleotide sequence ID" value="NZ_JAOYOD010000001.1"/>
</dbReference>
<dbReference type="Gene3D" id="3.90.1150.10">
    <property type="entry name" value="Aspartate Aminotransferase, domain 1"/>
    <property type="match status" value="1"/>
</dbReference>
<evidence type="ECO:0000313" key="5">
    <source>
        <dbReference type="Proteomes" id="UP001300692"/>
    </source>
</evidence>
<dbReference type="Pfam" id="PF01041">
    <property type="entry name" value="DegT_DnrJ_EryC1"/>
    <property type="match status" value="1"/>
</dbReference>
<reference evidence="4 5" key="1">
    <citation type="submission" date="2022-10" db="EMBL/GenBank/DDBJ databases">
        <title>Comparative genomics and taxonomic characterization of three novel marine species of genus Reichenbachiella exhibiting antioxidant and polysaccharide degradation activities.</title>
        <authorList>
            <person name="Muhammad N."/>
            <person name="Lee Y.-J."/>
            <person name="Ko J."/>
            <person name="Kim S.-G."/>
        </authorList>
    </citation>
    <scope>NUCLEOTIDE SEQUENCE [LARGE SCALE GENOMIC DNA]</scope>
    <source>
        <strain evidence="4 5">ABR2-5</strain>
    </source>
</reference>
<dbReference type="Gene3D" id="3.40.640.10">
    <property type="entry name" value="Type I PLP-dependent aspartate aminotransferase-like (Major domain)"/>
    <property type="match status" value="1"/>
</dbReference>
<dbReference type="InterPro" id="IPR015421">
    <property type="entry name" value="PyrdxlP-dep_Trfase_major"/>
</dbReference>
<keyword evidence="5" id="KW-1185">Reference proteome</keyword>
<proteinExistence type="inferred from homology"/>
<dbReference type="InterPro" id="IPR000653">
    <property type="entry name" value="DegT/StrS_aminotransferase"/>
</dbReference>
<organism evidence="4 5">
    <name type="scientific">Reichenbachiella ulvae</name>
    <dbReference type="NCBI Taxonomy" id="2980104"/>
    <lineage>
        <taxon>Bacteria</taxon>
        <taxon>Pseudomonadati</taxon>
        <taxon>Bacteroidota</taxon>
        <taxon>Cytophagia</taxon>
        <taxon>Cytophagales</taxon>
        <taxon>Reichenbachiellaceae</taxon>
        <taxon>Reichenbachiella</taxon>
    </lineage>
</organism>
<keyword evidence="1 3" id="KW-0663">Pyridoxal phosphate</keyword>